<dbReference type="InterPro" id="IPR050541">
    <property type="entry name" value="LRR_TM_domain-containing"/>
</dbReference>
<dbReference type="Proteomes" id="UP000887116">
    <property type="component" value="Unassembled WGS sequence"/>
</dbReference>
<dbReference type="EMBL" id="BMAO01005300">
    <property type="protein sequence ID" value="GFR00516.1"/>
    <property type="molecule type" value="Genomic_DNA"/>
</dbReference>
<sequence length="325" mass="35398">MRLIIKHPIQAVMALYWICVVALLGAVVSGDDSCPDPKDLAPCTCDGEGLNCMGARTLDEIKKAFQAKFKYGGVRSVWVQGTPLTHLPADIFGNVKSQQFYVEVNNITTIDANAFSASKKSLHTLSLFGNKIKDFPFSDLSVYENLGTLNLGRNLIETIPDDAFNNRNLYAIILAQNKISHIGKNAFSNLPSLGRLEMALNNIVTLGPMSLAFKSHSASLQINLSANKISEVASSAFTGADPYAIFFSQNQLTSLKKDPFANLITRIAQKGGFLEVSANPFSCQGCDYSWLVLNKEILASRLIGFSCTDRRSLTELTKSNIGCPS</sequence>
<dbReference type="GO" id="GO:0005886">
    <property type="term" value="C:plasma membrane"/>
    <property type="evidence" value="ECO:0007669"/>
    <property type="project" value="TreeGrafter"/>
</dbReference>
<evidence type="ECO:0000313" key="4">
    <source>
        <dbReference type="EMBL" id="GFR00516.1"/>
    </source>
</evidence>
<accession>A0A8X6JBP9</accession>
<evidence type="ECO:0000256" key="1">
    <source>
        <dbReference type="ARBA" id="ARBA00022614"/>
    </source>
</evidence>
<dbReference type="OrthoDB" id="676979at2759"/>
<dbReference type="Gene3D" id="3.80.10.10">
    <property type="entry name" value="Ribonuclease Inhibitor"/>
    <property type="match status" value="2"/>
</dbReference>
<evidence type="ECO:0000313" key="5">
    <source>
        <dbReference type="Proteomes" id="UP000887116"/>
    </source>
</evidence>
<keyword evidence="1" id="KW-0433">Leucine-rich repeat</keyword>
<dbReference type="InterPro" id="IPR001611">
    <property type="entry name" value="Leu-rich_rpt"/>
</dbReference>
<name>A0A8X6JBP9_TRICU</name>
<dbReference type="InterPro" id="IPR032675">
    <property type="entry name" value="LRR_dom_sf"/>
</dbReference>
<dbReference type="SMART" id="SM00369">
    <property type="entry name" value="LRR_TYP"/>
    <property type="match status" value="3"/>
</dbReference>
<feature type="chain" id="PRO_5036488921" evidence="3">
    <location>
        <begin position="31"/>
        <end position="325"/>
    </location>
</feature>
<dbReference type="InterPro" id="IPR003591">
    <property type="entry name" value="Leu-rich_rpt_typical-subtyp"/>
</dbReference>
<feature type="signal peptide" evidence="3">
    <location>
        <begin position="1"/>
        <end position="30"/>
    </location>
</feature>
<protein>
    <submittedName>
        <fullName evidence="4">Uncharacterized protein</fullName>
    </submittedName>
</protein>
<organism evidence="4 5">
    <name type="scientific">Trichonephila clavata</name>
    <name type="common">Joro spider</name>
    <name type="synonym">Nephila clavata</name>
    <dbReference type="NCBI Taxonomy" id="2740835"/>
    <lineage>
        <taxon>Eukaryota</taxon>
        <taxon>Metazoa</taxon>
        <taxon>Ecdysozoa</taxon>
        <taxon>Arthropoda</taxon>
        <taxon>Chelicerata</taxon>
        <taxon>Arachnida</taxon>
        <taxon>Araneae</taxon>
        <taxon>Araneomorphae</taxon>
        <taxon>Entelegynae</taxon>
        <taxon>Araneoidea</taxon>
        <taxon>Nephilidae</taxon>
        <taxon>Trichonephila</taxon>
    </lineage>
</organism>
<dbReference type="SUPFAM" id="SSF52058">
    <property type="entry name" value="L domain-like"/>
    <property type="match status" value="1"/>
</dbReference>
<dbReference type="Pfam" id="PF13855">
    <property type="entry name" value="LRR_8"/>
    <property type="match status" value="1"/>
</dbReference>
<reference evidence="4" key="1">
    <citation type="submission" date="2020-07" db="EMBL/GenBank/DDBJ databases">
        <title>Multicomponent nature underlies the extraordinary mechanical properties of spider dragline silk.</title>
        <authorList>
            <person name="Kono N."/>
            <person name="Nakamura H."/>
            <person name="Mori M."/>
            <person name="Yoshida Y."/>
            <person name="Ohtoshi R."/>
            <person name="Malay A.D."/>
            <person name="Moran D.A.P."/>
            <person name="Tomita M."/>
            <person name="Numata K."/>
            <person name="Arakawa K."/>
        </authorList>
    </citation>
    <scope>NUCLEOTIDE SEQUENCE</scope>
</reference>
<gene>
    <name evidence="4" type="primary">AVEN_268287_1</name>
    <name evidence="4" type="ORF">TNCT_339951</name>
</gene>
<dbReference type="AlphaFoldDB" id="A0A8X6JBP9"/>
<evidence type="ECO:0000256" key="2">
    <source>
        <dbReference type="ARBA" id="ARBA00022737"/>
    </source>
</evidence>
<comment type="caution">
    <text evidence="4">The sequence shown here is derived from an EMBL/GenBank/DDBJ whole genome shotgun (WGS) entry which is preliminary data.</text>
</comment>
<evidence type="ECO:0000256" key="3">
    <source>
        <dbReference type="SAM" id="SignalP"/>
    </source>
</evidence>
<keyword evidence="5" id="KW-1185">Reference proteome</keyword>
<proteinExistence type="predicted"/>
<dbReference type="PANTHER" id="PTHR24369:SF211">
    <property type="entry name" value="LEUCINE-RICH REPEAT-CONTAINING PROTEIN 15-LIKE"/>
    <property type="match status" value="1"/>
</dbReference>
<keyword evidence="3" id="KW-0732">Signal</keyword>
<dbReference type="PROSITE" id="PS51450">
    <property type="entry name" value="LRR"/>
    <property type="match status" value="1"/>
</dbReference>
<keyword evidence="2" id="KW-0677">Repeat</keyword>
<dbReference type="PANTHER" id="PTHR24369">
    <property type="entry name" value="ANTIGEN BSP, PUTATIVE-RELATED"/>
    <property type="match status" value="1"/>
</dbReference>